<organism evidence="2 3">
    <name type="scientific">Leptomonas pyrrhocoris</name>
    <name type="common">Firebug parasite</name>
    <dbReference type="NCBI Taxonomy" id="157538"/>
    <lineage>
        <taxon>Eukaryota</taxon>
        <taxon>Discoba</taxon>
        <taxon>Euglenozoa</taxon>
        <taxon>Kinetoplastea</taxon>
        <taxon>Metakinetoplastina</taxon>
        <taxon>Trypanosomatida</taxon>
        <taxon>Trypanosomatidae</taxon>
        <taxon>Leishmaniinae</taxon>
        <taxon>Leptomonas</taxon>
    </lineage>
</organism>
<dbReference type="RefSeq" id="XP_015653608.1">
    <property type="nucleotide sequence ID" value="XM_015807950.1"/>
</dbReference>
<evidence type="ECO:0000313" key="3">
    <source>
        <dbReference type="Proteomes" id="UP000037923"/>
    </source>
</evidence>
<comment type="caution">
    <text evidence="2">The sequence shown here is derived from an EMBL/GenBank/DDBJ whole genome shotgun (WGS) entry which is preliminary data.</text>
</comment>
<accession>A0A0M9FSQ6</accession>
<reference evidence="2 3" key="1">
    <citation type="submission" date="2015-07" db="EMBL/GenBank/DDBJ databases">
        <title>High-quality genome of monoxenous trypanosomatid Leptomonas pyrrhocoris.</title>
        <authorList>
            <person name="Flegontov P."/>
            <person name="Butenko A."/>
            <person name="Firsov S."/>
            <person name="Vlcek C."/>
            <person name="Logacheva M.D."/>
            <person name="Field M."/>
            <person name="Filatov D."/>
            <person name="Flegontova O."/>
            <person name="Gerasimov E."/>
            <person name="Jackson A.P."/>
            <person name="Kelly S."/>
            <person name="Opperdoes F."/>
            <person name="O'Reilly A."/>
            <person name="Votypka J."/>
            <person name="Yurchenko V."/>
            <person name="Lukes J."/>
        </authorList>
    </citation>
    <scope>NUCLEOTIDE SEQUENCE [LARGE SCALE GENOMIC DNA]</scope>
    <source>
        <strain evidence="2">H10</strain>
    </source>
</reference>
<gene>
    <name evidence="2" type="ORF">ABB37_08831</name>
</gene>
<sequence length="218" mass="23629">MPPKKGTFSYSIDPELYARSQKPAGTIAMGMKNSQVSSLCWAKQVQKEESIRSRWANKYDPTARQETAALQALERTQTRDAAAHEAYVNPANNPEIHALLYRKKPSTVLVTDDTAAAPPASTLTTAAAAPVEEIASLRVRRAADEYLAARREHYTLQQRYPKGPATAAQAVGWAAATNSGSSSGSASCGAPHRRSPGAYRKPEDEEHATLLGFDYTPK</sequence>
<feature type="region of interest" description="Disordered" evidence="1">
    <location>
        <begin position="168"/>
        <end position="218"/>
    </location>
</feature>
<dbReference type="OMA" id="YLQARCR"/>
<dbReference type="Proteomes" id="UP000037923">
    <property type="component" value="Unassembled WGS sequence"/>
</dbReference>
<keyword evidence="3" id="KW-1185">Reference proteome</keyword>
<dbReference type="GeneID" id="26909114"/>
<feature type="compositionally biased region" description="Low complexity" evidence="1">
    <location>
        <begin position="168"/>
        <end position="190"/>
    </location>
</feature>
<dbReference type="EMBL" id="LGTL01000026">
    <property type="protein sequence ID" value="KPA75169.1"/>
    <property type="molecule type" value="Genomic_DNA"/>
</dbReference>
<proteinExistence type="predicted"/>
<dbReference type="AlphaFoldDB" id="A0A0M9FSQ6"/>
<evidence type="ECO:0000256" key="1">
    <source>
        <dbReference type="SAM" id="MobiDB-lite"/>
    </source>
</evidence>
<dbReference type="VEuPathDB" id="TriTrypDB:LpyrH10_26_1260"/>
<dbReference type="OrthoDB" id="410807at2759"/>
<protein>
    <submittedName>
        <fullName evidence="2">Uncharacterized protein</fullName>
    </submittedName>
</protein>
<name>A0A0M9FSQ6_LEPPY</name>
<evidence type="ECO:0000313" key="2">
    <source>
        <dbReference type="EMBL" id="KPA75169.1"/>
    </source>
</evidence>